<comment type="caution">
    <text evidence="2">The sequence shown here is derived from an EMBL/GenBank/DDBJ whole genome shotgun (WGS) entry which is preliminary data.</text>
</comment>
<keyword evidence="3" id="KW-1185">Reference proteome</keyword>
<dbReference type="EMBL" id="CCDP010000002">
    <property type="protein sequence ID" value="CDQ40732.1"/>
    <property type="molecule type" value="Genomic_DNA"/>
</dbReference>
<organism evidence="2 3">
    <name type="scientific">Virgibacillus massiliensis</name>
    <dbReference type="NCBI Taxonomy" id="1462526"/>
    <lineage>
        <taxon>Bacteria</taxon>
        <taxon>Bacillati</taxon>
        <taxon>Bacillota</taxon>
        <taxon>Bacilli</taxon>
        <taxon>Bacillales</taxon>
        <taxon>Bacillaceae</taxon>
        <taxon>Virgibacillus</taxon>
    </lineage>
</organism>
<sequence>MPNIYDSAYDLEKAIRESEEFKNLKTAYDAVMNDPSAKQMFDNFRDTQMALQEKQMQGQEITEEEVTKARQVVELVQQHGDISKLMEEEQRLNVVINDVSRIITKPLEELYGTQEEQNSQATE</sequence>
<evidence type="ECO:0000256" key="1">
    <source>
        <dbReference type="HAMAP-Rule" id="MF_01526"/>
    </source>
</evidence>
<reference evidence="2 3" key="1">
    <citation type="submission" date="2014-03" db="EMBL/GenBank/DDBJ databases">
        <authorList>
            <person name="Urmite Genomes U."/>
        </authorList>
    </citation>
    <scope>NUCLEOTIDE SEQUENCE [LARGE SCALE GENOMIC DNA]</scope>
    <source>
        <strain evidence="2 3">Vm-5</strain>
    </source>
</reference>
<dbReference type="Gene3D" id="1.20.1500.10">
    <property type="entry name" value="YheA/YmcA-like"/>
    <property type="match status" value="1"/>
</dbReference>
<dbReference type="AlphaFoldDB" id="A0A024QEQ0"/>
<evidence type="ECO:0000313" key="2">
    <source>
        <dbReference type="EMBL" id="CDQ40732.1"/>
    </source>
</evidence>
<proteinExistence type="inferred from homology"/>
<dbReference type="InterPro" id="IPR010368">
    <property type="entry name" value="Com_YlbF"/>
</dbReference>
<dbReference type="STRING" id="1462526.BN990_03059"/>
<gene>
    <name evidence="2" type="ORF">BN990_03059</name>
</gene>
<dbReference type="HAMAP" id="MF_01526">
    <property type="entry name" value="UPF0342"/>
    <property type="match status" value="1"/>
</dbReference>
<dbReference type="RefSeq" id="WP_021292191.1">
    <property type="nucleotide sequence ID" value="NZ_BNER01000006.1"/>
</dbReference>
<evidence type="ECO:0000313" key="3">
    <source>
        <dbReference type="Proteomes" id="UP000028875"/>
    </source>
</evidence>
<accession>A0A024QEQ0</accession>
<protein>
    <recommendedName>
        <fullName evidence="1">UPF0342 protein BN990_03059</fullName>
    </recommendedName>
</protein>
<name>A0A024QEQ0_9BACI</name>
<dbReference type="eggNOG" id="COG3679">
    <property type="taxonomic scope" value="Bacteria"/>
</dbReference>
<dbReference type="InterPro" id="IPR023378">
    <property type="entry name" value="YheA/YmcA-like_dom_sf"/>
</dbReference>
<comment type="similarity">
    <text evidence="1">Belongs to the UPF0342 family.</text>
</comment>
<dbReference type="SUPFAM" id="SSF158622">
    <property type="entry name" value="YheA/YmcA-like"/>
    <property type="match status" value="1"/>
</dbReference>
<reference evidence="3" key="2">
    <citation type="submission" date="2014-05" db="EMBL/GenBank/DDBJ databases">
        <title>Draft genome sequence of Virgibacillus massiliensis Vm-5.</title>
        <authorList>
            <person name="Khelaifia S."/>
            <person name="Croce O."/>
            <person name="Lagier J.C."/>
            <person name="Raoult D."/>
        </authorList>
    </citation>
    <scope>NUCLEOTIDE SEQUENCE [LARGE SCALE GENOMIC DNA]</scope>
    <source>
        <strain evidence="3">Vm-5</strain>
    </source>
</reference>
<dbReference type="Proteomes" id="UP000028875">
    <property type="component" value="Unassembled WGS sequence"/>
</dbReference>
<dbReference type="Pfam" id="PF06133">
    <property type="entry name" value="Com_YlbF"/>
    <property type="match status" value="1"/>
</dbReference>
<dbReference type="OrthoDB" id="9811402at2"/>